<evidence type="ECO:0000259" key="1">
    <source>
        <dbReference type="Pfam" id="PF21805"/>
    </source>
</evidence>
<dbReference type="EMBL" id="JANUGQ010000028">
    <property type="protein sequence ID" value="MCS0638907.1"/>
    <property type="molecule type" value="Genomic_DNA"/>
</dbReference>
<keyword evidence="3" id="KW-1185">Reference proteome</keyword>
<gene>
    <name evidence="2" type="ORF">NX801_25310</name>
</gene>
<feature type="domain" description="Imm-5-like" evidence="1">
    <location>
        <begin position="6"/>
        <end position="142"/>
    </location>
</feature>
<proteinExistence type="predicted"/>
<dbReference type="InterPro" id="IPR048667">
    <property type="entry name" value="Imm5-like"/>
</dbReference>
<comment type="caution">
    <text evidence="2">The sequence shown here is derived from an EMBL/GenBank/DDBJ whole genome shotgun (WGS) entry which is preliminary data.</text>
</comment>
<protein>
    <recommendedName>
        <fullName evidence="1">Imm-5-like domain-containing protein</fullName>
    </recommendedName>
</protein>
<dbReference type="Proteomes" id="UP001431313">
    <property type="component" value="Unassembled WGS sequence"/>
</dbReference>
<evidence type="ECO:0000313" key="2">
    <source>
        <dbReference type="EMBL" id="MCS0638907.1"/>
    </source>
</evidence>
<organism evidence="2 3">
    <name type="scientific">Streptomyces pyxinae</name>
    <dbReference type="NCBI Taxonomy" id="2970734"/>
    <lineage>
        <taxon>Bacteria</taxon>
        <taxon>Bacillati</taxon>
        <taxon>Actinomycetota</taxon>
        <taxon>Actinomycetes</taxon>
        <taxon>Kitasatosporales</taxon>
        <taxon>Streptomycetaceae</taxon>
        <taxon>Streptomyces</taxon>
    </lineage>
</organism>
<dbReference type="Pfam" id="PF21805">
    <property type="entry name" value="Imm5_like"/>
    <property type="match status" value="1"/>
</dbReference>
<sequence>MTTTVTISEEDRRLLGLWAAGCAERVLPLFETEAPGDDRPRQAVEALRDFTRTGKRTARLRSAAWAARAAAREAGDPAAEAAALTACGAAAAPYIHALASPHQAKHIHEPALRAARARELAAGGDESAGDEELRWAIEQAPAAVRALLRRLPVPAAGRGRPGVLRHRLDTALRG</sequence>
<accession>A0ABT2CN85</accession>
<reference evidence="2" key="1">
    <citation type="submission" date="2022-08" db="EMBL/GenBank/DDBJ databases">
        <authorList>
            <person name="Somphong A."/>
            <person name="Phongsopitanun W."/>
        </authorList>
    </citation>
    <scope>NUCLEOTIDE SEQUENCE</scope>
    <source>
        <strain evidence="2">LP05-1</strain>
    </source>
</reference>
<name>A0ABT2CN85_9ACTN</name>
<evidence type="ECO:0000313" key="3">
    <source>
        <dbReference type="Proteomes" id="UP001431313"/>
    </source>
</evidence>
<dbReference type="RefSeq" id="WP_258790216.1">
    <property type="nucleotide sequence ID" value="NZ_JANUGQ010000028.1"/>
</dbReference>